<dbReference type="Proteomes" id="UP000790787">
    <property type="component" value="Chromosome 1"/>
</dbReference>
<protein>
    <submittedName>
        <fullName evidence="2">Uncharacterized protein LOC142164305</fullName>
    </submittedName>
</protein>
<proteinExistence type="predicted"/>
<organism evidence="1 2">
    <name type="scientific">Nicotiana tabacum</name>
    <name type="common">Common tobacco</name>
    <dbReference type="NCBI Taxonomy" id="4097"/>
    <lineage>
        <taxon>Eukaryota</taxon>
        <taxon>Viridiplantae</taxon>
        <taxon>Streptophyta</taxon>
        <taxon>Embryophyta</taxon>
        <taxon>Tracheophyta</taxon>
        <taxon>Spermatophyta</taxon>
        <taxon>Magnoliopsida</taxon>
        <taxon>eudicotyledons</taxon>
        <taxon>Gunneridae</taxon>
        <taxon>Pentapetalae</taxon>
        <taxon>asterids</taxon>
        <taxon>lamiids</taxon>
        <taxon>Solanales</taxon>
        <taxon>Solanaceae</taxon>
        <taxon>Nicotianoideae</taxon>
        <taxon>Nicotianeae</taxon>
        <taxon>Nicotiana</taxon>
    </lineage>
</organism>
<evidence type="ECO:0000313" key="2">
    <source>
        <dbReference type="RefSeq" id="XP_075078298.1"/>
    </source>
</evidence>
<keyword evidence="1" id="KW-1185">Reference proteome</keyword>
<gene>
    <name evidence="2" type="primary">LOC142164305</name>
</gene>
<dbReference type="RefSeq" id="XP_075078298.1">
    <property type="nucleotide sequence ID" value="XM_075222197.1"/>
</dbReference>
<accession>A0AC58RZZ0</accession>
<name>A0AC58RZZ0_TOBAC</name>
<sequence>MVGKGVERLKAIVDSTANLLNTIDEVDRENKRFYPVVPSEPSKPSSTPQKLSNLEETVDESEQLPQSEGVNLNRLETDPEKRLAIQKYYPNDHDADRFDMHISGPKNIHNQSRKKCEDVMKQKQYIQSALAKQSDQQKVEYRTHLEAAIDVIRYLLNQGLSFWGHREGESSFNRGNYIELLTWYAKRCKYIDGAFKKAPKHNQLTSPYIQKDIITTCKMETIKSIIKDINDDHFSILVDESRNVSCKEQMTIVLRYVDRRGSVMERFMGIVHIRDTTALSLRNEIVSLLTKYSLSPSSIRGQCYDGASNMQAIINELSVAFQKKEQDIVNAVLLVGVAKDQLQELQKKGWDSLINELLLLQLRELFSNEVD</sequence>
<reference evidence="2" key="2">
    <citation type="submission" date="2025-08" db="UniProtKB">
        <authorList>
            <consortium name="RefSeq"/>
        </authorList>
    </citation>
    <scope>IDENTIFICATION</scope>
    <source>
        <tissue evidence="2">Leaf</tissue>
    </source>
</reference>
<evidence type="ECO:0000313" key="1">
    <source>
        <dbReference type="Proteomes" id="UP000790787"/>
    </source>
</evidence>
<reference evidence="1" key="1">
    <citation type="journal article" date="2014" name="Nat. Commun.">
        <title>The tobacco genome sequence and its comparison with those of tomato and potato.</title>
        <authorList>
            <person name="Sierro N."/>
            <person name="Battey J.N."/>
            <person name="Ouadi S."/>
            <person name="Bakaher N."/>
            <person name="Bovet L."/>
            <person name="Willig A."/>
            <person name="Goepfert S."/>
            <person name="Peitsch M.C."/>
            <person name="Ivanov N.V."/>
        </authorList>
    </citation>
    <scope>NUCLEOTIDE SEQUENCE [LARGE SCALE GENOMIC DNA]</scope>
</reference>